<proteinExistence type="predicted"/>
<evidence type="ECO:0000313" key="2">
    <source>
        <dbReference type="Proteomes" id="UP000190852"/>
    </source>
</evidence>
<protein>
    <submittedName>
        <fullName evidence="1">Uncharacterized protein</fullName>
    </submittedName>
</protein>
<name>A0A1T5EKZ5_9BACT</name>
<reference evidence="2" key="1">
    <citation type="submission" date="2017-02" db="EMBL/GenBank/DDBJ databases">
        <authorList>
            <person name="Varghese N."/>
            <person name="Submissions S."/>
        </authorList>
    </citation>
    <scope>NUCLEOTIDE SEQUENCE [LARGE SCALE GENOMIC DNA]</scope>
    <source>
        <strain evidence="2">DSM 24967</strain>
    </source>
</reference>
<dbReference type="RefSeq" id="WP_079684426.1">
    <property type="nucleotide sequence ID" value="NZ_FUYQ01000028.1"/>
</dbReference>
<evidence type="ECO:0000313" key="1">
    <source>
        <dbReference type="EMBL" id="SKB84742.1"/>
    </source>
</evidence>
<sequence length="145" mass="15991">MDENVLNFVKQYIGDAIANYPKIPASKLNEVVEDASIRMVESLKTAVTTDKKDGIEALLNGSDDLMMANEVRKMLESDLVISIEEVTKLDAREATKVASSVFPVVLKRFCEAFDAESLTYLLVREYKKNGVLVGSFTCILGGMFG</sequence>
<gene>
    <name evidence="1" type="ORF">SAMN05660349_03029</name>
</gene>
<keyword evidence="2" id="KW-1185">Reference proteome</keyword>
<dbReference type="Proteomes" id="UP000190852">
    <property type="component" value="Unassembled WGS sequence"/>
</dbReference>
<organism evidence="1 2">
    <name type="scientific">Parabacteroides chartae</name>
    <dbReference type="NCBI Taxonomy" id="1037355"/>
    <lineage>
        <taxon>Bacteria</taxon>
        <taxon>Pseudomonadati</taxon>
        <taxon>Bacteroidota</taxon>
        <taxon>Bacteroidia</taxon>
        <taxon>Bacteroidales</taxon>
        <taxon>Tannerellaceae</taxon>
        <taxon>Parabacteroides</taxon>
    </lineage>
</organism>
<accession>A0A1T5EKZ5</accession>
<dbReference type="EMBL" id="FUYQ01000028">
    <property type="protein sequence ID" value="SKB84742.1"/>
    <property type="molecule type" value="Genomic_DNA"/>
</dbReference>
<dbReference type="AlphaFoldDB" id="A0A1T5EKZ5"/>